<dbReference type="Pfam" id="PF13399">
    <property type="entry name" value="LytR_C"/>
    <property type="match status" value="1"/>
</dbReference>
<keyword evidence="1" id="KW-0472">Membrane</keyword>
<dbReference type="AlphaFoldDB" id="A0A7C6EC54"/>
<comment type="caution">
    <text evidence="3">The sequence shown here is derived from an EMBL/GenBank/DDBJ whole genome shotgun (WGS) entry which is preliminary data.</text>
</comment>
<sequence>MRRLRGIILFILLLLVMVAVSSILVRFIPIFKPKPKPKTIEPNQIRLEVINASGIDKAGKRAMTYLRKIGFDVYAIKTGQKEIEKTTIVDRVDSDMKNAKIIAQSLAQRRRIIFFLPWYRELMPVTTCDIDSTLYLEASIILGKDCEQFIPKTIIVF</sequence>
<gene>
    <name evidence="3" type="ORF">ENW73_02575</name>
</gene>
<evidence type="ECO:0000256" key="1">
    <source>
        <dbReference type="SAM" id="Phobius"/>
    </source>
</evidence>
<keyword evidence="1" id="KW-0812">Transmembrane</keyword>
<evidence type="ECO:0000259" key="2">
    <source>
        <dbReference type="Pfam" id="PF13399"/>
    </source>
</evidence>
<name>A0A7C6EC54_UNCW3</name>
<keyword evidence="1" id="KW-1133">Transmembrane helix</keyword>
<feature type="transmembrane region" description="Helical" evidence="1">
    <location>
        <begin position="6"/>
        <end position="28"/>
    </location>
</feature>
<reference evidence="3" key="1">
    <citation type="journal article" date="2020" name="mSystems">
        <title>Genome- and Community-Level Interaction Insights into Carbon Utilization and Element Cycling Functions of Hydrothermarchaeota in Hydrothermal Sediment.</title>
        <authorList>
            <person name="Zhou Z."/>
            <person name="Liu Y."/>
            <person name="Xu W."/>
            <person name="Pan J."/>
            <person name="Luo Z.H."/>
            <person name="Li M."/>
        </authorList>
    </citation>
    <scope>NUCLEOTIDE SEQUENCE [LARGE SCALE GENOMIC DNA]</scope>
    <source>
        <strain evidence="3">SpSt-876</strain>
    </source>
</reference>
<dbReference type="InterPro" id="IPR027381">
    <property type="entry name" value="LytR/CpsA/Psr_C"/>
</dbReference>
<proteinExistence type="predicted"/>
<organism evidence="3">
    <name type="scientific">candidate division WOR-3 bacterium</name>
    <dbReference type="NCBI Taxonomy" id="2052148"/>
    <lineage>
        <taxon>Bacteria</taxon>
        <taxon>Bacteria division WOR-3</taxon>
    </lineage>
</organism>
<accession>A0A7C6EC54</accession>
<evidence type="ECO:0000313" key="3">
    <source>
        <dbReference type="EMBL" id="HHS51739.1"/>
    </source>
</evidence>
<protein>
    <submittedName>
        <fullName evidence="3">LytR family transcriptional regulator</fullName>
    </submittedName>
</protein>
<feature type="domain" description="LytR/CpsA/Psr regulator C-terminal" evidence="2">
    <location>
        <begin position="44"/>
        <end position="107"/>
    </location>
</feature>
<dbReference type="EMBL" id="DTLI01000064">
    <property type="protein sequence ID" value="HHS51739.1"/>
    <property type="molecule type" value="Genomic_DNA"/>
</dbReference>